<evidence type="ECO:0000259" key="1">
    <source>
        <dbReference type="Pfam" id="PF01609"/>
    </source>
</evidence>
<dbReference type="InterPro" id="IPR002559">
    <property type="entry name" value="Transposase_11"/>
</dbReference>
<dbReference type="GO" id="GO:0006313">
    <property type="term" value="P:DNA transposition"/>
    <property type="evidence" value="ECO:0007669"/>
    <property type="project" value="InterPro"/>
</dbReference>
<dbReference type="InterPro" id="IPR051698">
    <property type="entry name" value="Transposase_11-like"/>
</dbReference>
<proteinExistence type="predicted"/>
<sequence length="269" mass="30147">MQSCSELTDGSVVAIDGKRLKNSFKQSDRKDAIHIVSAFACENGVTLGQCKVDSKSNEIKAIPELLQLLELKGCIVTIDAMGCQKEIAKRIIGKEADYLLALKANQGSLFEQVIRLLQPEITRQIASNGLLSEVDYQRGREEFRAAVVCHDMAQLPASHGWAHLRSIGVIVSYRKSNNQKQGELTYRYYISSANLSAQRLAETTRAHWHIENRLHWCLDVAMNEDGCRIRREGIAEVFAGVRHIALNLLKKETSFNKGVRAKQLKTRAI</sequence>
<organism evidence="2 3">
    <name type="scientific">Pseudoalteromonas holothuriae</name>
    <dbReference type="NCBI Taxonomy" id="2963714"/>
    <lineage>
        <taxon>Bacteria</taxon>
        <taxon>Pseudomonadati</taxon>
        <taxon>Pseudomonadota</taxon>
        <taxon>Gammaproteobacteria</taxon>
        <taxon>Alteromonadales</taxon>
        <taxon>Pseudoalteromonadaceae</taxon>
        <taxon>Pseudoalteromonas</taxon>
    </lineage>
</organism>
<protein>
    <submittedName>
        <fullName evidence="2">ISAs1 family transposase ISPpr10</fullName>
    </submittedName>
</protein>
<name>A0A9W4QY84_9GAMM</name>
<dbReference type="NCBIfam" id="NF033564">
    <property type="entry name" value="transpos_ISAs1"/>
    <property type="match status" value="1"/>
</dbReference>
<dbReference type="RefSeq" id="WP_261626427.1">
    <property type="nucleotide sequence ID" value="NZ_CAMAPC010000007.1"/>
</dbReference>
<accession>A0A9W4QY84</accession>
<evidence type="ECO:0000313" key="3">
    <source>
        <dbReference type="Proteomes" id="UP001152467"/>
    </source>
</evidence>
<dbReference type="AlphaFoldDB" id="A0A9W4QY84"/>
<dbReference type="PANTHER" id="PTHR30298:SF0">
    <property type="entry name" value="PROTEIN YBFL-RELATED"/>
    <property type="match status" value="1"/>
</dbReference>
<keyword evidence="3" id="KW-1185">Reference proteome</keyword>
<dbReference type="PANTHER" id="PTHR30298">
    <property type="entry name" value="H REPEAT-ASSOCIATED PREDICTED TRANSPOSASE"/>
    <property type="match status" value="1"/>
</dbReference>
<reference evidence="2" key="1">
    <citation type="submission" date="2022-07" db="EMBL/GenBank/DDBJ databases">
        <authorList>
            <person name="Criscuolo A."/>
        </authorList>
    </citation>
    <scope>NUCLEOTIDE SEQUENCE</scope>
    <source>
        <strain evidence="2">CIP111854</strain>
    </source>
</reference>
<dbReference type="Pfam" id="PF01609">
    <property type="entry name" value="DDE_Tnp_1"/>
    <property type="match status" value="1"/>
</dbReference>
<dbReference type="GO" id="GO:0003677">
    <property type="term" value="F:DNA binding"/>
    <property type="evidence" value="ECO:0007669"/>
    <property type="project" value="InterPro"/>
</dbReference>
<feature type="domain" description="Transposase IS4-like" evidence="1">
    <location>
        <begin position="9"/>
        <end position="248"/>
    </location>
</feature>
<comment type="caution">
    <text evidence="2">The sequence shown here is derived from an EMBL/GenBank/DDBJ whole genome shotgun (WGS) entry which is preliminary data.</text>
</comment>
<dbReference type="GO" id="GO:0004803">
    <property type="term" value="F:transposase activity"/>
    <property type="evidence" value="ECO:0007669"/>
    <property type="project" value="InterPro"/>
</dbReference>
<evidence type="ECO:0000313" key="2">
    <source>
        <dbReference type="EMBL" id="CAH9058638.1"/>
    </source>
</evidence>
<dbReference type="InterPro" id="IPR047647">
    <property type="entry name" value="ISAs1_transpos"/>
</dbReference>
<gene>
    <name evidence="2" type="ORF">PSECIP111854_02243</name>
</gene>
<dbReference type="EMBL" id="CAMAPC010000007">
    <property type="protein sequence ID" value="CAH9058638.1"/>
    <property type="molecule type" value="Genomic_DNA"/>
</dbReference>
<dbReference type="Proteomes" id="UP001152467">
    <property type="component" value="Unassembled WGS sequence"/>
</dbReference>